<protein>
    <submittedName>
        <fullName evidence="2">High mobility group protein B3</fullName>
    </submittedName>
</protein>
<comment type="caution">
    <text evidence="2">The sequence shown here is derived from an EMBL/GenBank/DDBJ whole genome shotgun (WGS) entry which is preliminary data.</text>
</comment>
<feature type="region of interest" description="Disordered" evidence="1">
    <location>
        <begin position="70"/>
        <end position="105"/>
    </location>
</feature>
<sequence length="134" mass="15015">MDSSCPLQNSTPWANHQALAFIGNEAKNLDKRWNTFRDSELQPYDNKEGKLKKCKGHLANCKSKGKLDCAKGPAQVARKKVEGEDKDDEEKEGEEGERQRAGWRKRGEGIARAVFWAPCARLRVGVCLVDVPAF</sequence>
<dbReference type="OrthoDB" id="1919336at2759"/>
<evidence type="ECO:0000256" key="1">
    <source>
        <dbReference type="SAM" id="MobiDB-lite"/>
    </source>
</evidence>
<feature type="compositionally biased region" description="Acidic residues" evidence="1">
    <location>
        <begin position="84"/>
        <end position="95"/>
    </location>
</feature>
<evidence type="ECO:0000313" key="3">
    <source>
        <dbReference type="Proteomes" id="UP000700334"/>
    </source>
</evidence>
<gene>
    <name evidence="2" type="ORF">J0S82_014286</name>
</gene>
<dbReference type="Proteomes" id="UP000700334">
    <property type="component" value="Unassembled WGS sequence"/>
</dbReference>
<organism evidence="2 3">
    <name type="scientific">Galemys pyrenaicus</name>
    <name type="common">Iberian desman</name>
    <name type="synonym">Pyrenean desman</name>
    <dbReference type="NCBI Taxonomy" id="202257"/>
    <lineage>
        <taxon>Eukaryota</taxon>
        <taxon>Metazoa</taxon>
        <taxon>Chordata</taxon>
        <taxon>Craniata</taxon>
        <taxon>Vertebrata</taxon>
        <taxon>Euteleostomi</taxon>
        <taxon>Mammalia</taxon>
        <taxon>Eutheria</taxon>
        <taxon>Laurasiatheria</taxon>
        <taxon>Eulipotyphla</taxon>
        <taxon>Talpidae</taxon>
        <taxon>Galemys</taxon>
    </lineage>
</organism>
<keyword evidence="3" id="KW-1185">Reference proteome</keyword>
<feature type="compositionally biased region" description="Basic and acidic residues" evidence="1">
    <location>
        <begin position="96"/>
        <end position="105"/>
    </location>
</feature>
<evidence type="ECO:0000313" key="2">
    <source>
        <dbReference type="EMBL" id="KAG8511244.1"/>
    </source>
</evidence>
<accession>A0A8J5ZWY6</accession>
<proteinExistence type="predicted"/>
<reference evidence="2" key="1">
    <citation type="journal article" date="2021" name="Evol. Appl.">
        <title>The genome of the Pyrenean desman and the effects of bottlenecks and inbreeding on the genomic landscape of an endangered species.</title>
        <authorList>
            <person name="Escoda L."/>
            <person name="Castresana J."/>
        </authorList>
    </citation>
    <scope>NUCLEOTIDE SEQUENCE</scope>
    <source>
        <strain evidence="2">IBE-C5619</strain>
    </source>
</reference>
<dbReference type="EMBL" id="JAGFMF010011849">
    <property type="protein sequence ID" value="KAG8511244.1"/>
    <property type="molecule type" value="Genomic_DNA"/>
</dbReference>
<dbReference type="AlphaFoldDB" id="A0A8J5ZWY6"/>
<name>A0A8J5ZWY6_GALPY</name>